<dbReference type="Pfam" id="PF09972">
    <property type="entry name" value="DUF2207"/>
    <property type="match status" value="1"/>
</dbReference>
<evidence type="ECO:0008006" key="7">
    <source>
        <dbReference type="Google" id="ProtNLM"/>
    </source>
</evidence>
<organism evidence="5 6">
    <name type="scientific">Cellulomonas phragmiteti</name>
    <dbReference type="NCBI Taxonomy" id="478780"/>
    <lineage>
        <taxon>Bacteria</taxon>
        <taxon>Bacillati</taxon>
        <taxon>Actinomycetota</taxon>
        <taxon>Actinomycetes</taxon>
        <taxon>Micrococcales</taxon>
        <taxon>Cellulomonadaceae</taxon>
        <taxon>Cellulomonas</taxon>
    </lineage>
</organism>
<dbReference type="Proteomes" id="UP000614741">
    <property type="component" value="Unassembled WGS sequence"/>
</dbReference>
<feature type="region of interest" description="Disordered" evidence="1">
    <location>
        <begin position="612"/>
        <end position="638"/>
    </location>
</feature>
<feature type="transmembrane region" description="Helical" evidence="2">
    <location>
        <begin position="454"/>
        <end position="476"/>
    </location>
</feature>
<sequence>MTPGPRTAPDPAVARAVRRLAVLLLVVLVALGVVLLAPPVALASGSPGDLTSGREITRYDVTADAAVDGTVAVTLELDFDYGDDPGHGPYLTFPTRVSYDDEQDRVFEYRDVRASSPTGAPADVHREDQTSAVVLRIGDEDVDDVSGVQTYRVEMTVDGWINPANAQHSGDELYWNVIGAGWEIPLSDLSVTVTGPAAVQGAACFVGPAGSTTPCTAASTDGRSATFTQDVVPVGDQLTTVTGWPGGTFPGVQPILQAKPDPLLPLRGASLGGAAAALVALLGGGLAVARVRSTGRDRAYLGLTPGLRPADGMTPATGPRDRRAPVAVQFTPPDGARPGEIGTLVDEKADPVDVTATIIDLAVRGWLRIEEVPRSNPRRKAKDWTLVRLRPGTEGLLPFEAWLLSDLFEKGDTVRLSDVKQTFASSLAKVQNMLYDHVTSVGWFRANPRSVRSAWLFVGGLLLVLGGIGFIGGMAVQVVPGLALVGIACFAVGVLVLVLSGAAPARTADGTAVLAQALGFRRYLATAEAHQIRFEEGQDVFSRYLPYAIVFGLADRWSRVFAELAAQGGPVTTPTWYVGAYPPGAAGFWGGGFVGAMDRFASVTTAAISAPTPGTSGGSGFSGGSSGGGVGGGGGGGW</sequence>
<feature type="transmembrane region" description="Helical" evidence="2">
    <location>
        <begin position="482"/>
        <end position="502"/>
    </location>
</feature>
<proteinExistence type="predicted"/>
<dbReference type="RefSeq" id="WP_203673661.1">
    <property type="nucleotide sequence ID" value="NZ_BONP01000009.1"/>
</dbReference>
<gene>
    <name evidence="5" type="ORF">Cph01nite_19360</name>
</gene>
<keyword evidence="2" id="KW-0472">Membrane</keyword>
<evidence type="ECO:0000256" key="1">
    <source>
        <dbReference type="SAM" id="MobiDB-lite"/>
    </source>
</evidence>
<keyword evidence="2" id="KW-0812">Transmembrane</keyword>
<evidence type="ECO:0000256" key="2">
    <source>
        <dbReference type="SAM" id="Phobius"/>
    </source>
</evidence>
<name>A0ABQ4DLE7_9CELL</name>
<dbReference type="InterPro" id="IPR048389">
    <property type="entry name" value="YciQ-like_C"/>
</dbReference>
<keyword evidence="6" id="KW-1185">Reference proteome</keyword>
<feature type="domain" description="DUF2207" evidence="3">
    <location>
        <begin position="55"/>
        <end position="244"/>
    </location>
</feature>
<dbReference type="Pfam" id="PF20990">
    <property type="entry name" value="DUF2207_C"/>
    <property type="match status" value="1"/>
</dbReference>
<feature type="domain" description="Predicted membrane protein YciQ-like C-terminal" evidence="4">
    <location>
        <begin position="331"/>
        <end position="561"/>
    </location>
</feature>
<evidence type="ECO:0000313" key="5">
    <source>
        <dbReference type="EMBL" id="GIG40174.1"/>
    </source>
</evidence>
<reference evidence="5 6" key="1">
    <citation type="submission" date="2021-01" db="EMBL/GenBank/DDBJ databases">
        <title>Whole genome shotgun sequence of Cellulomonas phragmiteti NBRC 110785.</title>
        <authorList>
            <person name="Komaki H."/>
            <person name="Tamura T."/>
        </authorList>
    </citation>
    <scope>NUCLEOTIDE SEQUENCE [LARGE SCALE GENOMIC DNA]</scope>
    <source>
        <strain evidence="5 6">NBRC 110785</strain>
    </source>
</reference>
<feature type="compositionally biased region" description="Gly residues" evidence="1">
    <location>
        <begin position="615"/>
        <end position="638"/>
    </location>
</feature>
<keyword evidence="2" id="KW-1133">Transmembrane helix</keyword>
<evidence type="ECO:0000313" key="6">
    <source>
        <dbReference type="Proteomes" id="UP000614741"/>
    </source>
</evidence>
<accession>A0ABQ4DLE7</accession>
<dbReference type="InterPro" id="IPR018702">
    <property type="entry name" value="DUF2207"/>
</dbReference>
<dbReference type="EMBL" id="BONP01000009">
    <property type="protein sequence ID" value="GIG40174.1"/>
    <property type="molecule type" value="Genomic_DNA"/>
</dbReference>
<feature type="transmembrane region" description="Helical" evidence="2">
    <location>
        <begin position="269"/>
        <end position="289"/>
    </location>
</feature>
<evidence type="ECO:0000259" key="3">
    <source>
        <dbReference type="Pfam" id="PF09972"/>
    </source>
</evidence>
<evidence type="ECO:0000259" key="4">
    <source>
        <dbReference type="Pfam" id="PF20990"/>
    </source>
</evidence>
<protein>
    <recommendedName>
        <fullName evidence="7">DUF2207 domain-containing protein</fullName>
    </recommendedName>
</protein>
<comment type="caution">
    <text evidence="5">The sequence shown here is derived from an EMBL/GenBank/DDBJ whole genome shotgun (WGS) entry which is preliminary data.</text>
</comment>